<dbReference type="RefSeq" id="WP_209997265.1">
    <property type="nucleotide sequence ID" value="NZ_BAAAJY010000002.1"/>
</dbReference>
<evidence type="ECO:0000259" key="1">
    <source>
        <dbReference type="Pfam" id="PF12697"/>
    </source>
</evidence>
<dbReference type="InterPro" id="IPR029058">
    <property type="entry name" value="AB_hydrolase_fold"/>
</dbReference>
<gene>
    <name evidence="2" type="ORF">JOF47_001866</name>
</gene>
<dbReference type="InterPro" id="IPR000073">
    <property type="entry name" value="AB_hydrolase_1"/>
</dbReference>
<dbReference type="PANTHER" id="PTHR43798:SF33">
    <property type="entry name" value="HYDROLASE, PUTATIVE (AFU_ORTHOLOGUE AFUA_2G14860)-RELATED"/>
    <property type="match status" value="1"/>
</dbReference>
<reference evidence="2 3" key="1">
    <citation type="submission" date="2021-03" db="EMBL/GenBank/DDBJ databases">
        <title>Sequencing the genomes of 1000 actinobacteria strains.</title>
        <authorList>
            <person name="Klenk H.-P."/>
        </authorList>
    </citation>
    <scope>NUCLEOTIDE SEQUENCE [LARGE SCALE GENOMIC DNA]</scope>
    <source>
        <strain evidence="2 3">DSM 15797</strain>
    </source>
</reference>
<dbReference type="PANTHER" id="PTHR43798">
    <property type="entry name" value="MONOACYLGLYCEROL LIPASE"/>
    <property type="match status" value="1"/>
</dbReference>
<dbReference type="EMBL" id="JAGIOF010000001">
    <property type="protein sequence ID" value="MBP2386355.1"/>
    <property type="molecule type" value="Genomic_DNA"/>
</dbReference>
<comment type="caution">
    <text evidence="2">The sequence shown here is derived from an EMBL/GenBank/DDBJ whole genome shotgun (WGS) entry which is preliminary data.</text>
</comment>
<proteinExistence type="predicted"/>
<organism evidence="2 3">
    <name type="scientific">Paeniglutamicibacter kerguelensis</name>
    <dbReference type="NCBI Taxonomy" id="254788"/>
    <lineage>
        <taxon>Bacteria</taxon>
        <taxon>Bacillati</taxon>
        <taxon>Actinomycetota</taxon>
        <taxon>Actinomycetes</taxon>
        <taxon>Micrococcales</taxon>
        <taxon>Micrococcaceae</taxon>
        <taxon>Paeniglutamicibacter</taxon>
    </lineage>
</organism>
<sequence>MNSHLTVHTDAARIHCTIGAGTGPAVLFLNGAFSTRRDWKRVLRALSPDLHTVTFDARGRGRSADSPDYSFSGALADVGSVIEAARLVRPVLVGWSHGATLALRHAATHPGEVAGVVLVDGAFPVRVFHEKAQERVRRQYRLLHVPMRILGSMRLLARMTHHEAANVVIELDEIDAGLLPDYRDLTCPALFVVGSGPHKGSPAEEMRTMRSAVELATAANEKVRLHSVVDANHMRILCKNAAEVADAVTSLSRRPEG</sequence>
<evidence type="ECO:0000313" key="2">
    <source>
        <dbReference type="EMBL" id="MBP2386355.1"/>
    </source>
</evidence>
<dbReference type="InterPro" id="IPR050266">
    <property type="entry name" value="AB_hydrolase_sf"/>
</dbReference>
<evidence type="ECO:0000313" key="3">
    <source>
        <dbReference type="Proteomes" id="UP001296993"/>
    </source>
</evidence>
<dbReference type="Pfam" id="PF12697">
    <property type="entry name" value="Abhydrolase_6"/>
    <property type="match status" value="1"/>
</dbReference>
<dbReference type="SUPFAM" id="SSF53474">
    <property type="entry name" value="alpha/beta-Hydrolases"/>
    <property type="match status" value="1"/>
</dbReference>
<keyword evidence="3" id="KW-1185">Reference proteome</keyword>
<protein>
    <submittedName>
        <fullName evidence="2">Pimeloyl-ACP methyl ester carboxylesterase</fullName>
    </submittedName>
</protein>
<dbReference type="Proteomes" id="UP001296993">
    <property type="component" value="Unassembled WGS sequence"/>
</dbReference>
<name>A0ABS4XD12_9MICC</name>
<dbReference type="Gene3D" id="3.40.50.1820">
    <property type="entry name" value="alpha/beta hydrolase"/>
    <property type="match status" value="1"/>
</dbReference>
<accession>A0ABS4XD12</accession>
<feature type="domain" description="AB hydrolase-1" evidence="1">
    <location>
        <begin position="26"/>
        <end position="247"/>
    </location>
</feature>